<reference evidence="1" key="1">
    <citation type="journal article" date="2014" name="Front. Microbiol.">
        <title>High frequency of phylogenetically diverse reductive dehalogenase-homologous genes in deep subseafloor sedimentary metagenomes.</title>
        <authorList>
            <person name="Kawai M."/>
            <person name="Futagami T."/>
            <person name="Toyoda A."/>
            <person name="Takaki Y."/>
            <person name="Nishi S."/>
            <person name="Hori S."/>
            <person name="Arai W."/>
            <person name="Tsubouchi T."/>
            <person name="Morono Y."/>
            <person name="Uchiyama I."/>
            <person name="Ito T."/>
            <person name="Fujiyama A."/>
            <person name="Inagaki F."/>
            <person name="Takami H."/>
        </authorList>
    </citation>
    <scope>NUCLEOTIDE SEQUENCE</scope>
    <source>
        <strain evidence="1">Expedition CK06-06</strain>
    </source>
</reference>
<dbReference type="AlphaFoldDB" id="X1IZW3"/>
<feature type="non-terminal residue" evidence="1">
    <location>
        <position position="83"/>
    </location>
</feature>
<sequence length="83" mass="8829">MVKIKPIDQIVNRWVAGVRGATAAYQFGVSNPARDWADATIAGASAWFQGIQAAHAAGKFEGGVRNAGSVKWKNKTLTKGVQM</sequence>
<organism evidence="1">
    <name type="scientific">marine sediment metagenome</name>
    <dbReference type="NCBI Taxonomy" id="412755"/>
    <lineage>
        <taxon>unclassified sequences</taxon>
        <taxon>metagenomes</taxon>
        <taxon>ecological metagenomes</taxon>
    </lineage>
</organism>
<gene>
    <name evidence="1" type="ORF">S03H2_58341</name>
</gene>
<proteinExistence type="predicted"/>
<protein>
    <submittedName>
        <fullName evidence="1">Uncharacterized protein</fullName>
    </submittedName>
</protein>
<name>X1IZW3_9ZZZZ</name>
<comment type="caution">
    <text evidence="1">The sequence shown here is derived from an EMBL/GenBank/DDBJ whole genome shotgun (WGS) entry which is preliminary data.</text>
</comment>
<accession>X1IZW3</accession>
<evidence type="ECO:0000313" key="1">
    <source>
        <dbReference type="EMBL" id="GAH87966.1"/>
    </source>
</evidence>
<dbReference type="EMBL" id="BARU01037440">
    <property type="protein sequence ID" value="GAH87966.1"/>
    <property type="molecule type" value="Genomic_DNA"/>
</dbReference>